<sequence>MNLWQEQSISQPPILTLRSAQKAWDIPIVDQHYQTLLDASSQAERARLVAVSAKDSGSWLNALPLSVLGNLPEDNSFRISAGLRLGARLCEPHVCRCKKLVDELGRHGLSCQLSAGRHSRHSALNDSLHRALISCKVPNVLEPNGILRDDQKRPDGLTLIPWQQGKALVRDVTCVDTVAETYLRGPAWRLGYAANKAEELKRHKYRELDGRYLFCPVAFETFGTFRNEASSLIQQIGKRIAEATGETRSLSLNSGLIFD</sequence>
<proteinExistence type="predicted"/>
<name>A0A1D1W8R2_RAMVA</name>
<keyword evidence="2" id="KW-1185">Reference proteome</keyword>
<comment type="caution">
    <text evidence="1">The sequence shown here is derived from an EMBL/GenBank/DDBJ whole genome shotgun (WGS) entry which is preliminary data.</text>
</comment>
<gene>
    <name evidence="1" type="primary">RvY_19235</name>
    <name evidence="1" type="synonym">RvY_19235.1</name>
    <name evidence="1" type="ORF">RvY_19235-1</name>
</gene>
<protein>
    <submittedName>
        <fullName evidence="1">Uncharacterized protein</fullName>
    </submittedName>
</protein>
<dbReference type="AlphaFoldDB" id="A0A1D1W8R2"/>
<evidence type="ECO:0000313" key="1">
    <source>
        <dbReference type="EMBL" id="GAV09747.1"/>
    </source>
</evidence>
<organism evidence="1 2">
    <name type="scientific">Ramazzottius varieornatus</name>
    <name type="common">Water bear</name>
    <name type="synonym">Tardigrade</name>
    <dbReference type="NCBI Taxonomy" id="947166"/>
    <lineage>
        <taxon>Eukaryota</taxon>
        <taxon>Metazoa</taxon>
        <taxon>Ecdysozoa</taxon>
        <taxon>Tardigrada</taxon>
        <taxon>Eutardigrada</taxon>
        <taxon>Parachela</taxon>
        <taxon>Hypsibioidea</taxon>
        <taxon>Ramazzottiidae</taxon>
        <taxon>Ramazzottius</taxon>
    </lineage>
</organism>
<accession>A0A1D1W8R2</accession>
<dbReference type="OrthoDB" id="2016582at2759"/>
<dbReference type="Proteomes" id="UP000186922">
    <property type="component" value="Unassembled WGS sequence"/>
</dbReference>
<reference evidence="1 2" key="1">
    <citation type="journal article" date="2016" name="Nat. Commun.">
        <title>Extremotolerant tardigrade genome and improved radiotolerance of human cultured cells by tardigrade-unique protein.</title>
        <authorList>
            <person name="Hashimoto T."/>
            <person name="Horikawa D.D."/>
            <person name="Saito Y."/>
            <person name="Kuwahara H."/>
            <person name="Kozuka-Hata H."/>
            <person name="Shin-I T."/>
            <person name="Minakuchi Y."/>
            <person name="Ohishi K."/>
            <person name="Motoyama A."/>
            <person name="Aizu T."/>
            <person name="Enomoto A."/>
            <person name="Kondo K."/>
            <person name="Tanaka S."/>
            <person name="Hara Y."/>
            <person name="Koshikawa S."/>
            <person name="Sagara H."/>
            <person name="Miura T."/>
            <person name="Yokobori S."/>
            <person name="Miyagawa K."/>
            <person name="Suzuki Y."/>
            <person name="Kubo T."/>
            <person name="Oyama M."/>
            <person name="Kohara Y."/>
            <person name="Fujiyama A."/>
            <person name="Arakawa K."/>
            <person name="Katayama T."/>
            <person name="Toyoda A."/>
            <person name="Kunieda T."/>
        </authorList>
    </citation>
    <scope>NUCLEOTIDE SEQUENCE [LARGE SCALE GENOMIC DNA]</scope>
    <source>
        <strain evidence="1 2">YOKOZUNA-1</strain>
    </source>
</reference>
<dbReference type="EMBL" id="BDGG01000026">
    <property type="protein sequence ID" value="GAV09747.1"/>
    <property type="molecule type" value="Genomic_DNA"/>
</dbReference>
<evidence type="ECO:0000313" key="2">
    <source>
        <dbReference type="Proteomes" id="UP000186922"/>
    </source>
</evidence>